<feature type="signal peptide" evidence="1">
    <location>
        <begin position="1"/>
        <end position="20"/>
    </location>
</feature>
<dbReference type="Proteomes" id="UP000037939">
    <property type="component" value="Unassembled WGS sequence"/>
</dbReference>
<evidence type="ECO:0000313" key="2">
    <source>
        <dbReference type="EMBL" id="KPC53210.1"/>
    </source>
</evidence>
<keyword evidence="3" id="KW-1185">Reference proteome</keyword>
<protein>
    <recommendedName>
        <fullName evidence="4">Secreted protein</fullName>
    </recommendedName>
</protein>
<accession>A0A0N0XIV2</accession>
<evidence type="ECO:0000313" key="3">
    <source>
        <dbReference type="Proteomes" id="UP000037939"/>
    </source>
</evidence>
<sequence length="122" mass="12859">MVKPLLLTWLSLVLATPALAENTSVRAVNIQLLRGQAVAQCKKKDLPAGAADVLTKLQIDLDRNAFCGCVGSKLKDDKRINALISGADAQLDDDGLKRVLESRAAAAGFTCLGQQIDAATAQ</sequence>
<proteinExistence type="predicted"/>
<name>A0A0N0XIV2_9NEIS</name>
<dbReference type="RefSeq" id="WP_053937461.1">
    <property type="nucleotide sequence ID" value="NZ_LAQT01000007.1"/>
</dbReference>
<dbReference type="STRING" id="857265.WG78_08970"/>
<dbReference type="AlphaFoldDB" id="A0A0N0XIV2"/>
<gene>
    <name evidence="2" type="ORF">WG78_08970</name>
</gene>
<reference evidence="2 3" key="1">
    <citation type="submission" date="2015-07" db="EMBL/GenBank/DDBJ databases">
        <title>Draft genome sequence of the Amantichitinum ursilacus IGB-41, a new chitin-degrading bacterium.</title>
        <authorList>
            <person name="Kirstahler P."/>
            <person name="Guenther M."/>
            <person name="Grumaz C."/>
            <person name="Rupp S."/>
            <person name="Zibek S."/>
            <person name="Sohn K."/>
        </authorList>
    </citation>
    <scope>NUCLEOTIDE SEQUENCE [LARGE SCALE GENOMIC DNA]</scope>
    <source>
        <strain evidence="2 3">IGB-41</strain>
    </source>
</reference>
<dbReference type="EMBL" id="LAQT01000007">
    <property type="protein sequence ID" value="KPC53210.1"/>
    <property type="molecule type" value="Genomic_DNA"/>
</dbReference>
<evidence type="ECO:0008006" key="4">
    <source>
        <dbReference type="Google" id="ProtNLM"/>
    </source>
</evidence>
<keyword evidence="1" id="KW-0732">Signal</keyword>
<feature type="chain" id="PRO_5005863011" description="Secreted protein" evidence="1">
    <location>
        <begin position="21"/>
        <end position="122"/>
    </location>
</feature>
<comment type="caution">
    <text evidence="2">The sequence shown here is derived from an EMBL/GenBank/DDBJ whole genome shotgun (WGS) entry which is preliminary data.</text>
</comment>
<organism evidence="2 3">
    <name type="scientific">Amantichitinum ursilacus</name>
    <dbReference type="NCBI Taxonomy" id="857265"/>
    <lineage>
        <taxon>Bacteria</taxon>
        <taxon>Pseudomonadati</taxon>
        <taxon>Pseudomonadota</taxon>
        <taxon>Betaproteobacteria</taxon>
        <taxon>Neisseriales</taxon>
        <taxon>Chitinibacteraceae</taxon>
        <taxon>Amantichitinum</taxon>
    </lineage>
</organism>
<evidence type="ECO:0000256" key="1">
    <source>
        <dbReference type="SAM" id="SignalP"/>
    </source>
</evidence>